<protein>
    <submittedName>
        <fullName evidence="3">Phosphoesterase</fullName>
    </submittedName>
</protein>
<dbReference type="Pfam" id="PF01368">
    <property type="entry name" value="DHH"/>
    <property type="match status" value="1"/>
</dbReference>
<comment type="caution">
    <text evidence="3">The sequence shown here is derived from an EMBL/GenBank/DDBJ whole genome shotgun (WGS) entry which is preliminary data.</text>
</comment>
<dbReference type="EMBL" id="BJJW01000002">
    <property type="protein sequence ID" value="GDZ83322.1"/>
    <property type="molecule type" value="Genomic_DNA"/>
</dbReference>
<dbReference type="InterPro" id="IPR038763">
    <property type="entry name" value="DHH_sf"/>
</dbReference>
<reference evidence="3 4" key="1">
    <citation type="submission" date="2019-04" db="EMBL/GenBank/DDBJ databases">
        <title>A pseudo-fructophilic Leuconostoc citreum strain F192-5 isolated from peel of satsuma mandarin: the first report for isolation and characterization of strain-dependent fructophilic-like characteristics.</title>
        <authorList>
            <person name="Maeno S."/>
            <person name="Tanizawa Y."/>
            <person name="Kajikawa A."/>
            <person name="Kanesaki Y."/>
            <person name="Kubota E."/>
            <person name="Arita M."/>
            <person name="Leon D."/>
            <person name="Endo A."/>
        </authorList>
    </citation>
    <scope>NUCLEOTIDE SEQUENCE [LARGE SCALE GENOMIC DNA]</scope>
    <source>
        <strain evidence="3 4">F192-5</strain>
    </source>
</reference>
<gene>
    <name evidence="3" type="ORF">LCIT_05640</name>
</gene>
<dbReference type="Pfam" id="PF02272">
    <property type="entry name" value="DHHA1"/>
    <property type="match status" value="1"/>
</dbReference>
<dbReference type="GO" id="GO:0003676">
    <property type="term" value="F:nucleic acid binding"/>
    <property type="evidence" value="ECO:0007669"/>
    <property type="project" value="InterPro"/>
</dbReference>
<dbReference type="PANTHER" id="PTHR47618:SF1">
    <property type="entry name" value="BIFUNCTIONAL OLIGORIBONUCLEASE AND PAP PHOSPHATASE NRNA"/>
    <property type="match status" value="1"/>
</dbReference>
<sequence>MITIQKDELMARIEEEILTQIKRYDTIIIHRHQRPDPDAYGSQLGLKAILQASFPKKKIYAVGKAVAGLSWMSQDEIFMDDIPDKAYNNALVIMVDTANAPRIDDQRWPNGLETIKIDHHPNDEPYGDWQWVKEGHSATSTMIYEFYEVLKDQGLVMNAKAARLLYTGIVGDTGRFMYSMDKETFRVVSELFNYDFDYEAVLYNMTTMTENAAKLSGYVLQNLTILPSGFAYIILTNELIASYNLRDAGTAFVVSLPSKIDQVKAWAIFEEQDEGNYRVRLRSRTIVINKIANQFEGGGHAMASGAWAQTTNDITRLVDMVDGKLMAENHMTDKSK</sequence>
<evidence type="ECO:0000313" key="4">
    <source>
        <dbReference type="Proteomes" id="UP000323274"/>
    </source>
</evidence>
<dbReference type="InterPro" id="IPR051319">
    <property type="entry name" value="Oligoribo/pAp-PDE_c-di-AMP_PDE"/>
</dbReference>
<dbReference type="Proteomes" id="UP000323274">
    <property type="component" value="Unassembled WGS sequence"/>
</dbReference>
<dbReference type="Gene3D" id="3.90.1640.10">
    <property type="entry name" value="inorganic pyrophosphatase (n-terminal core)"/>
    <property type="match status" value="1"/>
</dbReference>
<dbReference type="SUPFAM" id="SSF64182">
    <property type="entry name" value="DHH phosphoesterases"/>
    <property type="match status" value="1"/>
</dbReference>
<evidence type="ECO:0000313" key="3">
    <source>
        <dbReference type="EMBL" id="GDZ83322.1"/>
    </source>
</evidence>
<dbReference type="PANTHER" id="PTHR47618">
    <property type="entry name" value="BIFUNCTIONAL OLIGORIBONUCLEASE AND PAP PHOSPHATASE NRNA"/>
    <property type="match status" value="1"/>
</dbReference>
<accession>A0A5A5TZQ0</accession>
<proteinExistence type="predicted"/>
<evidence type="ECO:0000259" key="1">
    <source>
        <dbReference type="Pfam" id="PF01368"/>
    </source>
</evidence>
<organism evidence="3 4">
    <name type="scientific">Leuconostoc citreum</name>
    <dbReference type="NCBI Taxonomy" id="33964"/>
    <lineage>
        <taxon>Bacteria</taxon>
        <taxon>Bacillati</taxon>
        <taxon>Bacillota</taxon>
        <taxon>Bacilli</taxon>
        <taxon>Lactobacillales</taxon>
        <taxon>Lactobacillaceae</taxon>
        <taxon>Leuconostoc</taxon>
    </lineage>
</organism>
<dbReference type="InterPro" id="IPR001667">
    <property type="entry name" value="DDH_dom"/>
</dbReference>
<name>A0A5A5TZQ0_LEUCI</name>
<feature type="domain" description="DDH" evidence="1">
    <location>
        <begin position="27"/>
        <end position="169"/>
    </location>
</feature>
<dbReference type="InterPro" id="IPR003156">
    <property type="entry name" value="DHHA1_dom"/>
</dbReference>
<feature type="domain" description="DHHA1" evidence="2">
    <location>
        <begin position="249"/>
        <end position="324"/>
    </location>
</feature>
<dbReference type="AlphaFoldDB" id="A0A5A5TZQ0"/>
<dbReference type="Gene3D" id="3.10.310.30">
    <property type="match status" value="1"/>
</dbReference>
<evidence type="ECO:0000259" key="2">
    <source>
        <dbReference type="Pfam" id="PF02272"/>
    </source>
</evidence>